<dbReference type="PANTHER" id="PTHR40943">
    <property type="entry name" value="CYTOPLASMIC PROTEIN-RELATED"/>
    <property type="match status" value="1"/>
</dbReference>
<dbReference type="Proteomes" id="UP000291088">
    <property type="component" value="Unassembled WGS sequence"/>
</dbReference>
<dbReference type="Pfam" id="PF05899">
    <property type="entry name" value="Cupin_3"/>
    <property type="match status" value="1"/>
</dbReference>
<dbReference type="EMBL" id="SDVB01000253">
    <property type="protein sequence ID" value="RYC09870.1"/>
    <property type="molecule type" value="Genomic_DNA"/>
</dbReference>
<dbReference type="OrthoDB" id="6877662at2"/>
<reference evidence="2 3" key="1">
    <citation type="submission" date="2019-01" db="EMBL/GenBank/DDBJ databases">
        <authorList>
            <person name="Deng T."/>
        </authorList>
    </citation>
    <scope>NUCLEOTIDE SEQUENCE [LARGE SCALE GENOMIC DNA]</scope>
    <source>
        <strain evidence="2 3">F8825</strain>
    </source>
</reference>
<accession>A0A4Q2SZ48</accession>
<dbReference type="InterPro" id="IPR011051">
    <property type="entry name" value="RmlC_Cupin_sf"/>
</dbReference>
<evidence type="ECO:0000259" key="1">
    <source>
        <dbReference type="Pfam" id="PF05899"/>
    </source>
</evidence>
<dbReference type="PANTHER" id="PTHR40943:SF1">
    <property type="entry name" value="CYTOPLASMIC PROTEIN"/>
    <property type="match status" value="1"/>
</dbReference>
<sequence>MALKLLLVSMAGALATLPKERQLGERPPLVAANSGMLVLKPAPINPDWIIRGTPMARVGDHSTSTDEASSTAVWDCTAGEFRWYFGWDETVVIQEGEVHVTAEDGSERVLKAGDIAYFRGGTWATWRIDNYVRKIAFLRKPFPEPLATLYRIRNALRSPSRRGLFG</sequence>
<dbReference type="SUPFAM" id="SSF51182">
    <property type="entry name" value="RmlC-like cupins"/>
    <property type="match status" value="1"/>
</dbReference>
<dbReference type="InterPro" id="IPR014710">
    <property type="entry name" value="RmlC-like_jellyroll"/>
</dbReference>
<proteinExistence type="predicted"/>
<dbReference type="InterPro" id="IPR008579">
    <property type="entry name" value="UGlyAH_Cupin_dom"/>
</dbReference>
<dbReference type="AlphaFoldDB" id="A0A4Q2SZ48"/>
<feature type="domain" description="(S)-ureidoglycine aminohydrolase cupin" evidence="1">
    <location>
        <begin position="64"/>
        <end position="135"/>
    </location>
</feature>
<gene>
    <name evidence="2" type="ORF">EUU22_17440</name>
</gene>
<dbReference type="RefSeq" id="WP_129333271.1">
    <property type="nucleotide sequence ID" value="NZ_SDVB01000253.1"/>
</dbReference>
<protein>
    <submittedName>
        <fullName evidence="2">DUF861 domain-containing protein</fullName>
    </submittedName>
</protein>
<dbReference type="CDD" id="cd02227">
    <property type="entry name" value="cupin_TM1112-like"/>
    <property type="match status" value="1"/>
</dbReference>
<evidence type="ECO:0000313" key="2">
    <source>
        <dbReference type="EMBL" id="RYC09870.1"/>
    </source>
</evidence>
<keyword evidence="3" id="KW-1185">Reference proteome</keyword>
<comment type="caution">
    <text evidence="2">The sequence shown here is derived from an EMBL/GenBank/DDBJ whole genome shotgun (WGS) entry which is preliminary data.</text>
</comment>
<dbReference type="Gene3D" id="2.60.120.10">
    <property type="entry name" value="Jelly Rolls"/>
    <property type="match status" value="1"/>
</dbReference>
<name>A0A4Q2SZ48_9HYPH</name>
<evidence type="ECO:0000313" key="3">
    <source>
        <dbReference type="Proteomes" id="UP000291088"/>
    </source>
</evidence>
<organism evidence="2 3">
    <name type="scientific">Ciceribacter ferrooxidans</name>
    <dbReference type="NCBI Taxonomy" id="2509717"/>
    <lineage>
        <taxon>Bacteria</taxon>
        <taxon>Pseudomonadati</taxon>
        <taxon>Pseudomonadota</taxon>
        <taxon>Alphaproteobacteria</taxon>
        <taxon>Hyphomicrobiales</taxon>
        <taxon>Rhizobiaceae</taxon>
        <taxon>Ciceribacter</taxon>
    </lineage>
</organism>